<accession>A0A392WB95</accession>
<evidence type="ECO:0000313" key="1">
    <source>
        <dbReference type="EMBL" id="MCI97002.1"/>
    </source>
</evidence>
<proteinExistence type="predicted"/>
<dbReference type="Proteomes" id="UP000265520">
    <property type="component" value="Unassembled WGS sequence"/>
</dbReference>
<sequence>MAAFATTATVTESATANDNDLKAWDLDFVKVDQ</sequence>
<reference evidence="1 2" key="1">
    <citation type="journal article" date="2018" name="Front. Plant Sci.">
        <title>Red Clover (Trifolium pratense) and Zigzag Clover (T. medium) - A Picture of Genomic Similarities and Differences.</title>
        <authorList>
            <person name="Dluhosova J."/>
            <person name="Istvanek J."/>
            <person name="Nedelnik J."/>
            <person name="Repkova J."/>
        </authorList>
    </citation>
    <scope>NUCLEOTIDE SEQUENCE [LARGE SCALE GENOMIC DNA]</scope>
    <source>
        <strain evidence="2">cv. 10/8</strain>
        <tissue evidence="1">Leaf</tissue>
    </source>
</reference>
<dbReference type="EMBL" id="LXQA011430274">
    <property type="protein sequence ID" value="MCI97002.1"/>
    <property type="molecule type" value="Genomic_DNA"/>
</dbReference>
<name>A0A392WB95_9FABA</name>
<protein>
    <submittedName>
        <fullName evidence="1">Uncharacterized protein</fullName>
    </submittedName>
</protein>
<comment type="caution">
    <text evidence="1">The sequence shown here is derived from an EMBL/GenBank/DDBJ whole genome shotgun (WGS) entry which is preliminary data.</text>
</comment>
<evidence type="ECO:0000313" key="2">
    <source>
        <dbReference type="Proteomes" id="UP000265520"/>
    </source>
</evidence>
<organism evidence="1 2">
    <name type="scientific">Trifolium medium</name>
    <dbReference type="NCBI Taxonomy" id="97028"/>
    <lineage>
        <taxon>Eukaryota</taxon>
        <taxon>Viridiplantae</taxon>
        <taxon>Streptophyta</taxon>
        <taxon>Embryophyta</taxon>
        <taxon>Tracheophyta</taxon>
        <taxon>Spermatophyta</taxon>
        <taxon>Magnoliopsida</taxon>
        <taxon>eudicotyledons</taxon>
        <taxon>Gunneridae</taxon>
        <taxon>Pentapetalae</taxon>
        <taxon>rosids</taxon>
        <taxon>fabids</taxon>
        <taxon>Fabales</taxon>
        <taxon>Fabaceae</taxon>
        <taxon>Papilionoideae</taxon>
        <taxon>50 kb inversion clade</taxon>
        <taxon>NPAAA clade</taxon>
        <taxon>Hologalegina</taxon>
        <taxon>IRL clade</taxon>
        <taxon>Trifolieae</taxon>
        <taxon>Trifolium</taxon>
    </lineage>
</organism>
<keyword evidence="2" id="KW-1185">Reference proteome</keyword>
<feature type="non-terminal residue" evidence="1">
    <location>
        <position position="33"/>
    </location>
</feature>
<dbReference type="AlphaFoldDB" id="A0A392WB95"/>